<dbReference type="InterPro" id="IPR003675">
    <property type="entry name" value="Rce1/LyrA-like_dom"/>
</dbReference>
<dbReference type="AlphaFoldDB" id="A0A9X2G487"/>
<gene>
    <name evidence="3" type="ORF">APR03_003874</name>
</gene>
<comment type="caution">
    <text evidence="3">The sequence shown here is derived from an EMBL/GenBank/DDBJ whole genome shotgun (WGS) entry which is preliminary data.</text>
</comment>
<dbReference type="RefSeq" id="WP_253838411.1">
    <property type="nucleotide sequence ID" value="NZ_JAMTCS010000013.1"/>
</dbReference>
<keyword evidence="1" id="KW-0472">Membrane</keyword>
<sequence length="235" mass="23934">MTAELTPGTSARTVRPGWTEIVVGIAVMAVVGIGLPLVLPDSFDLTGPAGGAFLACLSGVAGTIAFVAAAAVRRRPWGEFGVRRTTPGWIWIGVAGGAVALLAKGALVPLFMWLFDVPTDTQAGYAEGASGGLGFLVVTAIGLAVLTPIGEELLFRGVVTTGLLRYGPVIATVGSAVIFALLHGINVVLPAALVVGLITAELRRRSGSVWPGVVVHAFNNSVTVIAYALAPEIAA</sequence>
<evidence type="ECO:0000259" key="2">
    <source>
        <dbReference type="Pfam" id="PF02517"/>
    </source>
</evidence>
<feature type="domain" description="CAAX prenyl protease 2/Lysostaphin resistance protein A-like" evidence="2">
    <location>
        <begin position="136"/>
        <end position="221"/>
    </location>
</feature>
<feature type="transmembrane region" description="Helical" evidence="1">
    <location>
        <begin position="51"/>
        <end position="72"/>
    </location>
</feature>
<dbReference type="GO" id="GO:0080120">
    <property type="term" value="P:CAAX-box protein maturation"/>
    <property type="evidence" value="ECO:0007669"/>
    <property type="project" value="UniProtKB-ARBA"/>
</dbReference>
<dbReference type="Pfam" id="PF02517">
    <property type="entry name" value="Rce1-like"/>
    <property type="match status" value="1"/>
</dbReference>
<dbReference type="PANTHER" id="PTHR36435">
    <property type="entry name" value="SLR1288 PROTEIN"/>
    <property type="match status" value="1"/>
</dbReference>
<evidence type="ECO:0000313" key="3">
    <source>
        <dbReference type="EMBL" id="MCP2266504.1"/>
    </source>
</evidence>
<proteinExistence type="predicted"/>
<name>A0A9X2G487_9MICO</name>
<feature type="transmembrane region" description="Helical" evidence="1">
    <location>
        <begin position="125"/>
        <end position="146"/>
    </location>
</feature>
<organism evidence="3 4">
    <name type="scientific">Promicromonospora thailandica</name>
    <dbReference type="NCBI Taxonomy" id="765201"/>
    <lineage>
        <taxon>Bacteria</taxon>
        <taxon>Bacillati</taxon>
        <taxon>Actinomycetota</taxon>
        <taxon>Actinomycetes</taxon>
        <taxon>Micrococcales</taxon>
        <taxon>Promicromonosporaceae</taxon>
        <taxon>Promicromonospora</taxon>
    </lineage>
</organism>
<dbReference type="InterPro" id="IPR052710">
    <property type="entry name" value="CAAX_protease"/>
</dbReference>
<keyword evidence="4" id="KW-1185">Reference proteome</keyword>
<dbReference type="GO" id="GO:0004175">
    <property type="term" value="F:endopeptidase activity"/>
    <property type="evidence" value="ECO:0007669"/>
    <property type="project" value="UniProtKB-ARBA"/>
</dbReference>
<keyword evidence="1" id="KW-0812">Transmembrane</keyword>
<evidence type="ECO:0000313" key="4">
    <source>
        <dbReference type="Proteomes" id="UP001139493"/>
    </source>
</evidence>
<feature type="transmembrane region" description="Helical" evidence="1">
    <location>
        <begin position="177"/>
        <end position="198"/>
    </location>
</feature>
<keyword evidence="1" id="KW-1133">Transmembrane helix</keyword>
<dbReference type="EMBL" id="JAMTCS010000013">
    <property type="protein sequence ID" value="MCP2266504.1"/>
    <property type="molecule type" value="Genomic_DNA"/>
</dbReference>
<feature type="transmembrane region" description="Helical" evidence="1">
    <location>
        <begin position="88"/>
        <end position="113"/>
    </location>
</feature>
<accession>A0A9X2G487</accession>
<dbReference type="Proteomes" id="UP001139493">
    <property type="component" value="Unassembled WGS sequence"/>
</dbReference>
<evidence type="ECO:0000256" key="1">
    <source>
        <dbReference type="SAM" id="Phobius"/>
    </source>
</evidence>
<dbReference type="PANTHER" id="PTHR36435:SF1">
    <property type="entry name" value="CAAX AMINO TERMINAL PROTEASE FAMILY PROTEIN"/>
    <property type="match status" value="1"/>
</dbReference>
<reference evidence="3" key="1">
    <citation type="submission" date="2022-06" db="EMBL/GenBank/DDBJ databases">
        <title>Genomic Encyclopedia of Archaeal and Bacterial Type Strains, Phase II (KMG-II): from individual species to whole genera.</title>
        <authorList>
            <person name="Goeker M."/>
        </authorList>
    </citation>
    <scope>NUCLEOTIDE SEQUENCE</scope>
    <source>
        <strain evidence="3">DSM 26652</strain>
    </source>
</reference>
<feature type="transmembrane region" description="Helical" evidence="1">
    <location>
        <begin position="21"/>
        <end position="39"/>
    </location>
</feature>
<protein>
    <recommendedName>
        <fullName evidence="2">CAAX prenyl protease 2/Lysostaphin resistance protein A-like domain-containing protein</fullName>
    </recommendedName>
</protein>